<feature type="transmembrane region" description="Helical" evidence="1">
    <location>
        <begin position="122"/>
        <end position="142"/>
    </location>
</feature>
<keyword evidence="1" id="KW-1133">Transmembrane helix</keyword>
<dbReference type="Proteomes" id="UP000298663">
    <property type="component" value="Unassembled WGS sequence"/>
</dbReference>
<dbReference type="AlphaFoldDB" id="A0A4U5MPQ5"/>
<evidence type="ECO:0000256" key="1">
    <source>
        <dbReference type="SAM" id="Phobius"/>
    </source>
</evidence>
<reference evidence="2 3" key="1">
    <citation type="journal article" date="2015" name="Genome Biol.">
        <title>Comparative genomics of Steinernema reveals deeply conserved gene regulatory networks.</title>
        <authorList>
            <person name="Dillman A.R."/>
            <person name="Macchietto M."/>
            <person name="Porter C.F."/>
            <person name="Rogers A."/>
            <person name="Williams B."/>
            <person name="Antoshechkin I."/>
            <person name="Lee M.M."/>
            <person name="Goodwin Z."/>
            <person name="Lu X."/>
            <person name="Lewis E.E."/>
            <person name="Goodrich-Blair H."/>
            <person name="Stock S.P."/>
            <person name="Adams B.J."/>
            <person name="Sternberg P.W."/>
            <person name="Mortazavi A."/>
        </authorList>
    </citation>
    <scope>NUCLEOTIDE SEQUENCE [LARGE SCALE GENOMIC DNA]</scope>
    <source>
        <strain evidence="2 3">ALL</strain>
    </source>
</reference>
<feature type="transmembrane region" description="Helical" evidence="1">
    <location>
        <begin position="219"/>
        <end position="246"/>
    </location>
</feature>
<dbReference type="OrthoDB" id="10449413at2759"/>
<dbReference type="Gene3D" id="1.20.1070.10">
    <property type="entry name" value="Rhodopsin 7-helix transmembrane proteins"/>
    <property type="match status" value="1"/>
</dbReference>
<accession>A0A4U5MPQ5</accession>
<comment type="caution">
    <text evidence="2">The sequence shown here is derived from an EMBL/GenBank/DDBJ whole genome shotgun (WGS) entry which is preliminary data.</text>
</comment>
<feature type="transmembrane region" description="Helical" evidence="1">
    <location>
        <begin position="50"/>
        <end position="71"/>
    </location>
</feature>
<dbReference type="EMBL" id="AZBU02000006">
    <property type="protein sequence ID" value="TKR71650.1"/>
    <property type="molecule type" value="Genomic_DNA"/>
</dbReference>
<reference evidence="2 3" key="2">
    <citation type="journal article" date="2019" name="G3 (Bethesda)">
        <title>Hybrid Assembly of the Genome of the Entomopathogenic Nematode Steinernema carpocapsae Identifies the X-Chromosome.</title>
        <authorList>
            <person name="Serra L."/>
            <person name="Macchietto M."/>
            <person name="Macias-Munoz A."/>
            <person name="McGill C.J."/>
            <person name="Rodriguez I.M."/>
            <person name="Rodriguez B."/>
            <person name="Murad R."/>
            <person name="Mortazavi A."/>
        </authorList>
    </citation>
    <scope>NUCLEOTIDE SEQUENCE [LARGE SCALE GENOMIC DNA]</scope>
    <source>
        <strain evidence="2 3">ALL</strain>
    </source>
</reference>
<keyword evidence="1" id="KW-0812">Transmembrane</keyword>
<evidence type="ECO:0000313" key="3">
    <source>
        <dbReference type="Proteomes" id="UP000298663"/>
    </source>
</evidence>
<evidence type="ECO:0008006" key="4">
    <source>
        <dbReference type="Google" id="ProtNLM"/>
    </source>
</evidence>
<sequence>MDVGISDLRSASLAGGVLYITFSVVLFIISSLVFVILIRHKEFSTVTYRIIKNMSVACLIQQVIFLLGAVMTLRQDNLNYILERIAGSLIQYAWTLYMSLNVTLAIDRMLTFVCSHLSNRVSFILIAMSHLHASAHFVVLLLPNFGEVYCHKGMHCFVWFYEQSKKGSKIIVLFEPWLFLSLELINVVCYFVVLVSLIRMRMVSSARKQIQSYKMEIRILMVSVLSFLYEAGLITFLFWGICFMPMKPLSVIIINLLWMFDSGVFTIATIIVNKSIRSKFLAILNTHKSSSKISSIKSQIPTEVRSARNDITLF</sequence>
<keyword evidence="3" id="KW-1185">Reference proteome</keyword>
<evidence type="ECO:0000313" key="2">
    <source>
        <dbReference type="EMBL" id="TKR71650.1"/>
    </source>
</evidence>
<keyword evidence="1" id="KW-0472">Membrane</keyword>
<name>A0A4U5MPQ5_STECR</name>
<gene>
    <name evidence="2" type="ORF">L596_019215</name>
</gene>
<proteinExistence type="predicted"/>
<feature type="transmembrane region" description="Helical" evidence="1">
    <location>
        <begin position="16"/>
        <end position="38"/>
    </location>
</feature>
<dbReference type="SUPFAM" id="SSF81321">
    <property type="entry name" value="Family A G protein-coupled receptor-like"/>
    <property type="match status" value="1"/>
</dbReference>
<feature type="transmembrane region" description="Helical" evidence="1">
    <location>
        <begin position="177"/>
        <end position="198"/>
    </location>
</feature>
<organism evidence="2 3">
    <name type="scientific">Steinernema carpocapsae</name>
    <name type="common">Entomopathogenic nematode</name>
    <dbReference type="NCBI Taxonomy" id="34508"/>
    <lineage>
        <taxon>Eukaryota</taxon>
        <taxon>Metazoa</taxon>
        <taxon>Ecdysozoa</taxon>
        <taxon>Nematoda</taxon>
        <taxon>Chromadorea</taxon>
        <taxon>Rhabditida</taxon>
        <taxon>Tylenchina</taxon>
        <taxon>Panagrolaimomorpha</taxon>
        <taxon>Strongyloidoidea</taxon>
        <taxon>Steinernematidae</taxon>
        <taxon>Steinernema</taxon>
    </lineage>
</organism>
<feature type="transmembrane region" description="Helical" evidence="1">
    <location>
        <begin position="91"/>
        <end position="110"/>
    </location>
</feature>
<feature type="transmembrane region" description="Helical" evidence="1">
    <location>
        <begin position="252"/>
        <end position="272"/>
    </location>
</feature>
<protein>
    <recommendedName>
        <fullName evidence="4">G-protein coupled receptors family 1 profile domain-containing protein</fullName>
    </recommendedName>
</protein>